<gene>
    <name evidence="1" type="ORF">M441DRAFT_290323</name>
</gene>
<name>A0A2T3YU23_TRIA4</name>
<evidence type="ECO:0000313" key="1">
    <source>
        <dbReference type="EMBL" id="PTB36006.1"/>
    </source>
</evidence>
<reference evidence="1 2" key="1">
    <citation type="submission" date="2016-07" db="EMBL/GenBank/DDBJ databases">
        <title>Multiple horizontal gene transfer events from other fungi enriched the ability of initially mycotrophic Trichoderma (Ascomycota) to feed on dead plant biomass.</title>
        <authorList>
            <consortium name="DOE Joint Genome Institute"/>
            <person name="Aerts A."/>
            <person name="Atanasova L."/>
            <person name="Chenthamara K."/>
            <person name="Zhang J."/>
            <person name="Grujic M."/>
            <person name="Henrissat B."/>
            <person name="Kuo A."/>
            <person name="Salamov A."/>
            <person name="Lipzen A."/>
            <person name="Labutti K."/>
            <person name="Barry K."/>
            <person name="Miao Y."/>
            <person name="Rahimi M.J."/>
            <person name="Shen Q."/>
            <person name="Grigoriev I.V."/>
            <person name="Kubicek C.P."/>
            <person name="Druzhinina I.S."/>
        </authorList>
    </citation>
    <scope>NUCLEOTIDE SEQUENCE [LARGE SCALE GENOMIC DNA]</scope>
    <source>
        <strain evidence="1 2">CBS 433.97</strain>
    </source>
</reference>
<evidence type="ECO:0000313" key="2">
    <source>
        <dbReference type="Proteomes" id="UP000240493"/>
    </source>
</evidence>
<organism evidence="1 2">
    <name type="scientific">Trichoderma asperellum (strain ATCC 204424 / CBS 433.97 / NBRC 101777)</name>
    <dbReference type="NCBI Taxonomy" id="1042311"/>
    <lineage>
        <taxon>Eukaryota</taxon>
        <taxon>Fungi</taxon>
        <taxon>Dikarya</taxon>
        <taxon>Ascomycota</taxon>
        <taxon>Pezizomycotina</taxon>
        <taxon>Sordariomycetes</taxon>
        <taxon>Hypocreomycetidae</taxon>
        <taxon>Hypocreales</taxon>
        <taxon>Hypocreaceae</taxon>
        <taxon>Trichoderma</taxon>
    </lineage>
</organism>
<sequence>MTSSERYSGMAICHLGIDKRREDTQDVTMTIKILSKLNYAAFANDFLIFSPPYFSTKDYTPQL</sequence>
<dbReference type="EMBL" id="KZ679272">
    <property type="protein sequence ID" value="PTB36006.1"/>
    <property type="molecule type" value="Genomic_DNA"/>
</dbReference>
<keyword evidence="2" id="KW-1185">Reference proteome</keyword>
<proteinExistence type="predicted"/>
<accession>A0A2T3YU23</accession>
<dbReference type="AlphaFoldDB" id="A0A2T3YU23"/>
<protein>
    <submittedName>
        <fullName evidence="1">Uncharacterized protein</fullName>
    </submittedName>
</protein>
<dbReference type="Proteomes" id="UP000240493">
    <property type="component" value="Unassembled WGS sequence"/>
</dbReference>